<dbReference type="EMBL" id="CP032568">
    <property type="protein sequence ID" value="AYF74572.1"/>
    <property type="molecule type" value="Genomic_DNA"/>
</dbReference>
<dbReference type="Gene3D" id="3.50.50.60">
    <property type="entry name" value="FAD/NAD(P)-binding domain"/>
    <property type="match status" value="2"/>
</dbReference>
<organism evidence="5 6">
    <name type="scientific">Nocardia yunnanensis</name>
    <dbReference type="NCBI Taxonomy" id="2382165"/>
    <lineage>
        <taxon>Bacteria</taxon>
        <taxon>Bacillati</taxon>
        <taxon>Actinomycetota</taxon>
        <taxon>Actinomycetes</taxon>
        <taxon>Mycobacteriales</taxon>
        <taxon>Nocardiaceae</taxon>
        <taxon>Nocardia</taxon>
    </lineage>
</organism>
<dbReference type="KEGG" id="nyu:D7D52_12640"/>
<dbReference type="InterPro" id="IPR002937">
    <property type="entry name" value="Amino_oxidase"/>
</dbReference>
<feature type="domain" description="Amine oxidase" evidence="4">
    <location>
        <begin position="23"/>
        <end position="300"/>
    </location>
</feature>
<dbReference type="Proteomes" id="UP000267164">
    <property type="component" value="Chromosome"/>
</dbReference>
<sequence length="522" mass="55562">MTRAGSPGRTGYDVIVVGGGHNGLVAAAYLARAGRSVLVLERQDHTGGAAVSERVFPGFDARLSRYSYLVSLLPERIVRDLDLHFEVRKRRISSYTPIGDSGLLVDNGSEATTRASFAQVTGSDREYAAWQDFYGMTGRLAQRVFPTLTQPLPTRAELQAAVGDSVAWEAIFERPLGESVRARFADDTVRGVVLTDALIGTFAHADDPTLRQNRCFLYHVIGGGTGDWNVPVGGMGALTDALAAAARAAGAEIRTGHLVTGIETDGRTAEVQFAGRHGEATATARHVLVNAAPYVLAELLGESADKPEGAQLKINMLMRRLPTLRDPQVDPRTAFAGTFHIAESATQLDRAYREADSGLLPSAPPSEIYCHTLTDPSILAPELIDRGFHTLTLFGIHTPARLFAADPRGAKQRLVDATLAQLDSVLAEPIRDCLALDGEGNPCVEARTPVELEREIGLPGGHIFHADLAFPYRATDDDSPAARWGVATGHRTILLCGAGAVRGGGVSGIGGHNAAMAVLEDA</sequence>
<evidence type="ECO:0000256" key="3">
    <source>
        <dbReference type="ARBA" id="ARBA00040298"/>
    </source>
</evidence>
<dbReference type="PANTHER" id="PTHR10668:SF103">
    <property type="entry name" value="PYRIDINE NUCLEOTIDE-DISULFIDE OXIDOREDUCTASE DOMAIN-CONTAINING PROTEIN 2"/>
    <property type="match status" value="1"/>
</dbReference>
<name>A0A386Z9T9_9NOCA</name>
<dbReference type="OrthoDB" id="9774675at2"/>
<dbReference type="Pfam" id="PF01593">
    <property type="entry name" value="Amino_oxidase"/>
    <property type="match status" value="1"/>
</dbReference>
<gene>
    <name evidence="5" type="ORF">D7D52_12640</name>
</gene>
<comment type="function">
    <text evidence="1">Probable oxidoreductase that may play a role as regulator of mitochondrial function.</text>
</comment>
<dbReference type="AlphaFoldDB" id="A0A386Z9T9"/>
<dbReference type="RefSeq" id="WP_120736491.1">
    <property type="nucleotide sequence ID" value="NZ_CP032568.1"/>
</dbReference>
<accession>A0A386Z9T9</accession>
<dbReference type="SUPFAM" id="SSF51905">
    <property type="entry name" value="FAD/NAD(P)-binding domain"/>
    <property type="match status" value="1"/>
</dbReference>
<keyword evidence="6" id="KW-1185">Reference proteome</keyword>
<dbReference type="InterPro" id="IPR036188">
    <property type="entry name" value="FAD/NAD-bd_sf"/>
</dbReference>
<evidence type="ECO:0000313" key="5">
    <source>
        <dbReference type="EMBL" id="AYF74572.1"/>
    </source>
</evidence>
<evidence type="ECO:0000259" key="4">
    <source>
        <dbReference type="Pfam" id="PF01593"/>
    </source>
</evidence>
<dbReference type="GO" id="GO:0016491">
    <property type="term" value="F:oxidoreductase activity"/>
    <property type="evidence" value="ECO:0007669"/>
    <property type="project" value="InterPro"/>
</dbReference>
<evidence type="ECO:0000313" key="6">
    <source>
        <dbReference type="Proteomes" id="UP000267164"/>
    </source>
</evidence>
<proteinExistence type="predicted"/>
<dbReference type="GO" id="GO:0005829">
    <property type="term" value="C:cytosol"/>
    <property type="evidence" value="ECO:0007669"/>
    <property type="project" value="TreeGrafter"/>
</dbReference>
<evidence type="ECO:0000256" key="1">
    <source>
        <dbReference type="ARBA" id="ARBA00037217"/>
    </source>
</evidence>
<reference evidence="5 6" key="1">
    <citation type="submission" date="2018-09" db="EMBL/GenBank/DDBJ databases">
        <title>Nocardia yunnanensis sp. nov., an actinomycete isolated from a soil sample.</title>
        <authorList>
            <person name="Zhang J."/>
        </authorList>
    </citation>
    <scope>NUCLEOTIDE SEQUENCE [LARGE SCALE GENOMIC DNA]</scope>
    <source>
        <strain evidence="5 6">CFHS0054</strain>
    </source>
</reference>
<comment type="subunit">
    <text evidence="2">Interacts with COX5B; this interaction may contribute to localize PYROXD2 to the inner face of the inner mitochondrial membrane.</text>
</comment>
<protein>
    <recommendedName>
        <fullName evidence="3">Pyridine nucleotide-disulfide oxidoreductase domain-containing protein 2</fullName>
    </recommendedName>
</protein>
<evidence type="ECO:0000256" key="2">
    <source>
        <dbReference type="ARBA" id="ARBA00038825"/>
    </source>
</evidence>
<dbReference type="PANTHER" id="PTHR10668">
    <property type="entry name" value="PHYTOENE DEHYDROGENASE"/>
    <property type="match status" value="1"/>
</dbReference>